<sequence>MMPAPPIPVLRAATPADLPAIARMNRALIEDEGHRNPMTLDQLEDRARGFLASPDWHVEMIEQDGRVAGYATWRWEDDIAEPSGQRIYLRQFFIAREARGGGLGRRAFALLTRERFPPDARILLEVLHSNPNGQAFWARMGFSPYAIHLERRADPTV</sequence>
<dbReference type="Proteomes" id="UP000248021">
    <property type="component" value="Unassembled WGS sequence"/>
</dbReference>
<dbReference type="EMBL" id="QJJK01000001">
    <property type="protein sequence ID" value="PXW64470.1"/>
    <property type="molecule type" value="Genomic_DNA"/>
</dbReference>
<proteinExistence type="predicted"/>
<feature type="domain" description="N-acetyltransferase" evidence="3">
    <location>
        <begin position="8"/>
        <end position="157"/>
    </location>
</feature>
<keyword evidence="4" id="KW-0689">Ribosomal protein</keyword>
<comment type="caution">
    <text evidence="4">The sequence shown here is derived from an EMBL/GenBank/DDBJ whole genome shotgun (WGS) entry which is preliminary data.</text>
</comment>
<dbReference type="Pfam" id="PF00583">
    <property type="entry name" value="Acetyltransf_1"/>
    <property type="match status" value="1"/>
</dbReference>
<organism evidence="4 5">
    <name type="scientific">Chelatococcus asaccharovorans</name>
    <dbReference type="NCBI Taxonomy" id="28210"/>
    <lineage>
        <taxon>Bacteria</taxon>
        <taxon>Pseudomonadati</taxon>
        <taxon>Pseudomonadota</taxon>
        <taxon>Alphaproteobacteria</taxon>
        <taxon>Hyphomicrobiales</taxon>
        <taxon>Chelatococcaceae</taxon>
        <taxon>Chelatococcus</taxon>
    </lineage>
</organism>
<dbReference type="GO" id="GO:0016747">
    <property type="term" value="F:acyltransferase activity, transferring groups other than amino-acyl groups"/>
    <property type="evidence" value="ECO:0007669"/>
    <property type="project" value="InterPro"/>
</dbReference>
<dbReference type="SUPFAM" id="SSF55729">
    <property type="entry name" value="Acyl-CoA N-acyltransferases (Nat)"/>
    <property type="match status" value="1"/>
</dbReference>
<evidence type="ECO:0000256" key="1">
    <source>
        <dbReference type="ARBA" id="ARBA00022679"/>
    </source>
</evidence>
<evidence type="ECO:0000313" key="5">
    <source>
        <dbReference type="Proteomes" id="UP000248021"/>
    </source>
</evidence>
<accession>A0A2V3UI87</accession>
<keyword evidence="1" id="KW-0808">Transferase</keyword>
<name>A0A2V3UI87_9HYPH</name>
<gene>
    <name evidence="4" type="ORF">C7450_101225</name>
</gene>
<reference evidence="4 5" key="1">
    <citation type="submission" date="2018-05" db="EMBL/GenBank/DDBJ databases">
        <title>Genomic Encyclopedia of Type Strains, Phase IV (KMG-IV): sequencing the most valuable type-strain genomes for metagenomic binning, comparative biology and taxonomic classification.</title>
        <authorList>
            <person name="Goeker M."/>
        </authorList>
    </citation>
    <scope>NUCLEOTIDE SEQUENCE [LARGE SCALE GENOMIC DNA]</scope>
    <source>
        <strain evidence="4 5">DSM 6462</strain>
    </source>
</reference>
<dbReference type="InterPro" id="IPR050832">
    <property type="entry name" value="Bact_Acetyltransf"/>
</dbReference>
<dbReference type="CDD" id="cd04301">
    <property type="entry name" value="NAT_SF"/>
    <property type="match status" value="1"/>
</dbReference>
<dbReference type="GO" id="GO:0005840">
    <property type="term" value="C:ribosome"/>
    <property type="evidence" value="ECO:0007669"/>
    <property type="project" value="UniProtKB-KW"/>
</dbReference>
<dbReference type="InterPro" id="IPR016181">
    <property type="entry name" value="Acyl_CoA_acyltransferase"/>
</dbReference>
<dbReference type="InterPro" id="IPR000182">
    <property type="entry name" value="GNAT_dom"/>
</dbReference>
<protein>
    <submittedName>
        <fullName evidence="4">Ribosomal protein S18 acetylase RimI-like enzyme</fullName>
    </submittedName>
</protein>
<dbReference type="PANTHER" id="PTHR43877">
    <property type="entry name" value="AMINOALKYLPHOSPHONATE N-ACETYLTRANSFERASE-RELATED-RELATED"/>
    <property type="match status" value="1"/>
</dbReference>
<evidence type="ECO:0000313" key="4">
    <source>
        <dbReference type="EMBL" id="PXW64470.1"/>
    </source>
</evidence>
<dbReference type="Gene3D" id="3.40.630.30">
    <property type="match status" value="1"/>
</dbReference>
<keyword evidence="4" id="KW-0687">Ribonucleoprotein</keyword>
<dbReference type="PROSITE" id="PS51186">
    <property type="entry name" value="GNAT"/>
    <property type="match status" value="1"/>
</dbReference>
<evidence type="ECO:0000256" key="2">
    <source>
        <dbReference type="ARBA" id="ARBA00023315"/>
    </source>
</evidence>
<keyword evidence="5" id="KW-1185">Reference proteome</keyword>
<evidence type="ECO:0000259" key="3">
    <source>
        <dbReference type="PROSITE" id="PS51186"/>
    </source>
</evidence>
<dbReference type="AlphaFoldDB" id="A0A2V3UI87"/>
<keyword evidence="2" id="KW-0012">Acyltransferase</keyword>